<accession>A0A016VNH5</accession>
<keyword evidence="1" id="KW-0732">Signal</keyword>
<gene>
    <name evidence="2" type="primary">Acey_s0008.g99</name>
    <name evidence="2" type="ORF">Y032_0008g99</name>
</gene>
<sequence>MALILLLLAFFSIPEGYAHGKLPFVTFYTMQPYNPKYNVFYREPLKNELADQGVNVTQITFREHPERETLLIEVSLDADCIRLPEVIRKVVTESVFVTSADVRCGRERYWVGEDYH</sequence>
<dbReference type="EMBL" id="JARK01001344">
    <property type="protein sequence ID" value="EYC28333.1"/>
    <property type="molecule type" value="Genomic_DNA"/>
</dbReference>
<dbReference type="Proteomes" id="UP000024635">
    <property type="component" value="Unassembled WGS sequence"/>
</dbReference>
<dbReference type="AlphaFoldDB" id="A0A016VNH5"/>
<feature type="signal peptide" evidence="1">
    <location>
        <begin position="1"/>
        <end position="18"/>
    </location>
</feature>
<evidence type="ECO:0000256" key="1">
    <source>
        <dbReference type="SAM" id="SignalP"/>
    </source>
</evidence>
<organism evidence="2 3">
    <name type="scientific">Ancylostoma ceylanicum</name>
    <dbReference type="NCBI Taxonomy" id="53326"/>
    <lineage>
        <taxon>Eukaryota</taxon>
        <taxon>Metazoa</taxon>
        <taxon>Ecdysozoa</taxon>
        <taxon>Nematoda</taxon>
        <taxon>Chromadorea</taxon>
        <taxon>Rhabditida</taxon>
        <taxon>Rhabditina</taxon>
        <taxon>Rhabditomorpha</taxon>
        <taxon>Strongyloidea</taxon>
        <taxon>Ancylostomatidae</taxon>
        <taxon>Ancylostomatinae</taxon>
        <taxon>Ancylostoma</taxon>
    </lineage>
</organism>
<name>A0A016VNH5_9BILA</name>
<reference evidence="3" key="1">
    <citation type="journal article" date="2015" name="Nat. Genet.">
        <title>The genome and transcriptome of the zoonotic hookworm Ancylostoma ceylanicum identify infection-specific gene families.</title>
        <authorList>
            <person name="Schwarz E.M."/>
            <person name="Hu Y."/>
            <person name="Antoshechkin I."/>
            <person name="Miller M.M."/>
            <person name="Sternberg P.W."/>
            <person name="Aroian R.V."/>
        </authorList>
    </citation>
    <scope>NUCLEOTIDE SEQUENCE</scope>
    <source>
        <strain evidence="3">HY135</strain>
    </source>
</reference>
<evidence type="ECO:0000313" key="2">
    <source>
        <dbReference type="EMBL" id="EYC28333.1"/>
    </source>
</evidence>
<dbReference type="InterPro" id="IPR035126">
    <property type="entry name" value="SCVP"/>
</dbReference>
<keyword evidence="3" id="KW-1185">Reference proteome</keyword>
<feature type="chain" id="PRO_5001490344" evidence="1">
    <location>
        <begin position="19"/>
        <end position="116"/>
    </location>
</feature>
<evidence type="ECO:0000313" key="3">
    <source>
        <dbReference type="Proteomes" id="UP000024635"/>
    </source>
</evidence>
<comment type="caution">
    <text evidence="2">The sequence shown here is derived from an EMBL/GenBank/DDBJ whole genome shotgun (WGS) entry which is preliminary data.</text>
</comment>
<protein>
    <submittedName>
        <fullName evidence="2">Uncharacterized protein</fullName>
    </submittedName>
</protein>
<proteinExistence type="predicted"/>
<dbReference type="Pfam" id="PF17619">
    <property type="entry name" value="SCVP"/>
    <property type="match status" value="1"/>
</dbReference>